<dbReference type="EMBL" id="DSBY01000284">
    <property type="protein sequence ID" value="HDS63852.1"/>
    <property type="molecule type" value="Genomic_DNA"/>
</dbReference>
<protein>
    <submittedName>
        <fullName evidence="1">Uncharacterized protein</fullName>
    </submittedName>
</protein>
<dbReference type="Proteomes" id="UP000885648">
    <property type="component" value="Unassembled WGS sequence"/>
</dbReference>
<name>A0A831LS10_9EURY</name>
<evidence type="ECO:0000313" key="1">
    <source>
        <dbReference type="EMBL" id="HDS63852.1"/>
    </source>
</evidence>
<sequence length="102" mass="10609">MTEKLGRKALFAAPAALNGNGFEKAAEVPGTESEIAEIAAVLQDAIAGGSPAGIDPEIYPANLRDLAEAVNRAARAIHEHRAAQAGQQIVFAENPMAMVMVD</sequence>
<comment type="caution">
    <text evidence="1">The sequence shown here is derived from an EMBL/GenBank/DDBJ whole genome shotgun (WGS) entry which is preliminary data.</text>
</comment>
<gene>
    <name evidence="1" type="ORF">ENN52_07015</name>
</gene>
<organism evidence="1">
    <name type="scientific">Methanofollis liminatans</name>
    <dbReference type="NCBI Taxonomy" id="2201"/>
    <lineage>
        <taxon>Archaea</taxon>
        <taxon>Methanobacteriati</taxon>
        <taxon>Methanobacteriota</taxon>
        <taxon>Stenosarchaea group</taxon>
        <taxon>Methanomicrobia</taxon>
        <taxon>Methanomicrobiales</taxon>
        <taxon>Methanomicrobiaceae</taxon>
        <taxon>Methanofollis</taxon>
    </lineage>
</organism>
<proteinExistence type="predicted"/>
<reference evidence="1" key="1">
    <citation type="journal article" date="2020" name="mSystems">
        <title>Genome- and Community-Level Interaction Insights into Carbon Utilization and Element Cycling Functions of Hydrothermarchaeota in Hydrothermal Sediment.</title>
        <authorList>
            <person name="Zhou Z."/>
            <person name="Liu Y."/>
            <person name="Xu W."/>
            <person name="Pan J."/>
            <person name="Luo Z.H."/>
            <person name="Li M."/>
        </authorList>
    </citation>
    <scope>NUCLEOTIDE SEQUENCE</scope>
    <source>
        <strain evidence="1">SpSt-1183</strain>
    </source>
</reference>
<accession>A0A831LS10</accession>
<feature type="non-terminal residue" evidence="1">
    <location>
        <position position="102"/>
    </location>
</feature>
<dbReference type="AlphaFoldDB" id="A0A831LS10"/>